<evidence type="ECO:0000313" key="8">
    <source>
        <dbReference type="Proteomes" id="UP000076722"/>
    </source>
</evidence>
<evidence type="ECO:0000256" key="5">
    <source>
        <dbReference type="SAM" id="Phobius"/>
    </source>
</evidence>
<name>A0A165AB20_9AGAM</name>
<evidence type="ECO:0000313" key="7">
    <source>
        <dbReference type="EMBL" id="KZS98723.1"/>
    </source>
</evidence>
<evidence type="ECO:0000256" key="4">
    <source>
        <dbReference type="ARBA" id="ARBA00023136"/>
    </source>
</evidence>
<dbReference type="Pfam" id="PF08510">
    <property type="entry name" value="PIG-P"/>
    <property type="match status" value="1"/>
</dbReference>
<dbReference type="OrthoDB" id="690928at2759"/>
<dbReference type="Proteomes" id="UP000076722">
    <property type="component" value="Unassembled WGS sequence"/>
</dbReference>
<evidence type="ECO:0000259" key="6">
    <source>
        <dbReference type="Pfam" id="PF08510"/>
    </source>
</evidence>
<reference evidence="7 8" key="1">
    <citation type="journal article" date="2016" name="Mol. Biol. Evol.">
        <title>Comparative Genomics of Early-Diverging Mushroom-Forming Fungi Provides Insights into the Origins of Lignocellulose Decay Capabilities.</title>
        <authorList>
            <person name="Nagy L.G."/>
            <person name="Riley R."/>
            <person name="Tritt A."/>
            <person name="Adam C."/>
            <person name="Daum C."/>
            <person name="Floudas D."/>
            <person name="Sun H."/>
            <person name="Yadav J.S."/>
            <person name="Pangilinan J."/>
            <person name="Larsson K.H."/>
            <person name="Matsuura K."/>
            <person name="Barry K."/>
            <person name="Labutti K."/>
            <person name="Kuo R."/>
            <person name="Ohm R.A."/>
            <person name="Bhattacharya S.S."/>
            <person name="Shirouzu T."/>
            <person name="Yoshinaga Y."/>
            <person name="Martin F.M."/>
            <person name="Grigoriev I.V."/>
            <person name="Hibbett D.S."/>
        </authorList>
    </citation>
    <scope>NUCLEOTIDE SEQUENCE [LARGE SCALE GENOMIC DNA]</scope>
    <source>
        <strain evidence="7 8">HHB9708</strain>
    </source>
</reference>
<dbReference type="GO" id="GO:0016020">
    <property type="term" value="C:membrane"/>
    <property type="evidence" value="ECO:0007669"/>
    <property type="project" value="UniProtKB-SubCell"/>
</dbReference>
<keyword evidence="4 5" id="KW-0472">Membrane</keyword>
<accession>A0A165AB20</accession>
<dbReference type="InterPro" id="IPR013717">
    <property type="entry name" value="PIG-P"/>
</dbReference>
<evidence type="ECO:0000256" key="1">
    <source>
        <dbReference type="ARBA" id="ARBA00004141"/>
    </source>
</evidence>
<protein>
    <submittedName>
        <fullName evidence="7">PIG-P-domain-containing protein</fullName>
    </submittedName>
</protein>
<gene>
    <name evidence="7" type="ORF">SISNIDRAFT_480336</name>
</gene>
<dbReference type="InterPro" id="IPR052263">
    <property type="entry name" value="GPI_Anchor_Biosynth"/>
</dbReference>
<feature type="transmembrane region" description="Helical" evidence="5">
    <location>
        <begin position="41"/>
        <end position="60"/>
    </location>
</feature>
<dbReference type="STRING" id="1314777.A0A165AB20"/>
<dbReference type="GO" id="GO:0005783">
    <property type="term" value="C:endoplasmic reticulum"/>
    <property type="evidence" value="ECO:0007669"/>
    <property type="project" value="TreeGrafter"/>
</dbReference>
<keyword evidence="3 5" id="KW-1133">Transmembrane helix</keyword>
<keyword evidence="2 5" id="KW-0812">Transmembrane</keyword>
<sequence>MAEKGKSRRDSLDATSPLSPLASYPVGAAEEKSRAREMYGFAAWVTTYLAFIVYVIWGVVPPEWLDAVGITWYPSREWTILVPAWTVVTVLLTYFSYFALALYGTPKFSDLATITDTRGTRYEEEMGDIPLSIVNTILFGNTRQS</sequence>
<proteinExistence type="predicted"/>
<dbReference type="EMBL" id="KV419394">
    <property type="protein sequence ID" value="KZS98723.1"/>
    <property type="molecule type" value="Genomic_DNA"/>
</dbReference>
<keyword evidence="8" id="KW-1185">Reference proteome</keyword>
<dbReference type="GO" id="GO:0006506">
    <property type="term" value="P:GPI anchor biosynthetic process"/>
    <property type="evidence" value="ECO:0007669"/>
    <property type="project" value="TreeGrafter"/>
</dbReference>
<dbReference type="PANTHER" id="PTHR46346:SF1">
    <property type="entry name" value="PHOSPHATIDYLINOSITOL N-ACETYLGLUCOSAMINYLTRANSFERASE SUBUNIT P"/>
    <property type="match status" value="1"/>
</dbReference>
<feature type="transmembrane region" description="Helical" evidence="5">
    <location>
        <begin position="80"/>
        <end position="103"/>
    </location>
</feature>
<dbReference type="PANTHER" id="PTHR46346">
    <property type="entry name" value="PHOSPHATIDYLINOSITOL N-ACETYLGLUCOSAMINYLTRANSFERASE SUBUNIT P"/>
    <property type="match status" value="1"/>
</dbReference>
<feature type="domain" description="PIG-P" evidence="6">
    <location>
        <begin position="36"/>
        <end position="138"/>
    </location>
</feature>
<evidence type="ECO:0000256" key="3">
    <source>
        <dbReference type="ARBA" id="ARBA00022989"/>
    </source>
</evidence>
<dbReference type="AlphaFoldDB" id="A0A165AB20"/>
<organism evidence="7 8">
    <name type="scientific">Sistotremastrum niveocremeum HHB9708</name>
    <dbReference type="NCBI Taxonomy" id="1314777"/>
    <lineage>
        <taxon>Eukaryota</taxon>
        <taxon>Fungi</taxon>
        <taxon>Dikarya</taxon>
        <taxon>Basidiomycota</taxon>
        <taxon>Agaricomycotina</taxon>
        <taxon>Agaricomycetes</taxon>
        <taxon>Sistotremastrales</taxon>
        <taxon>Sistotremastraceae</taxon>
        <taxon>Sertulicium</taxon>
        <taxon>Sertulicium niveocremeum</taxon>
    </lineage>
</organism>
<comment type="subcellular location">
    <subcellularLocation>
        <location evidence="1">Membrane</location>
        <topology evidence="1">Multi-pass membrane protein</topology>
    </subcellularLocation>
</comment>
<evidence type="ECO:0000256" key="2">
    <source>
        <dbReference type="ARBA" id="ARBA00022692"/>
    </source>
</evidence>